<dbReference type="InParanoid" id="A2EB64"/>
<reference evidence="2" key="1">
    <citation type="submission" date="2006-10" db="EMBL/GenBank/DDBJ databases">
        <authorList>
            <person name="Amadeo P."/>
            <person name="Zhao Q."/>
            <person name="Wortman J."/>
            <person name="Fraser-Liggett C."/>
            <person name="Carlton J."/>
        </authorList>
    </citation>
    <scope>NUCLEOTIDE SEQUENCE</scope>
    <source>
        <strain evidence="2">G3</strain>
    </source>
</reference>
<protein>
    <submittedName>
        <fullName evidence="2">Uncharacterized protein</fullName>
    </submittedName>
</protein>
<dbReference type="OrthoDB" id="10533905at2759"/>
<evidence type="ECO:0000256" key="1">
    <source>
        <dbReference type="SAM" id="MobiDB-lite"/>
    </source>
</evidence>
<gene>
    <name evidence="2" type="ORF">TVAG_274730</name>
</gene>
<dbReference type="VEuPathDB" id="TrichDB:TVAGG3_0354240"/>
<organism evidence="2 3">
    <name type="scientific">Trichomonas vaginalis (strain ATCC PRA-98 / G3)</name>
    <dbReference type="NCBI Taxonomy" id="412133"/>
    <lineage>
        <taxon>Eukaryota</taxon>
        <taxon>Metamonada</taxon>
        <taxon>Parabasalia</taxon>
        <taxon>Trichomonadida</taxon>
        <taxon>Trichomonadidae</taxon>
        <taxon>Trichomonas</taxon>
    </lineage>
</organism>
<feature type="compositionally biased region" description="Basic residues" evidence="1">
    <location>
        <begin position="79"/>
        <end position="88"/>
    </location>
</feature>
<proteinExistence type="predicted"/>
<keyword evidence="3" id="KW-1185">Reference proteome</keyword>
<evidence type="ECO:0000313" key="2">
    <source>
        <dbReference type="EMBL" id="EAY10110.1"/>
    </source>
</evidence>
<feature type="region of interest" description="Disordered" evidence="1">
    <location>
        <begin position="73"/>
        <end position="112"/>
    </location>
</feature>
<name>A2EB64_TRIV3</name>
<accession>A2EB64</accession>
<dbReference type="RefSeq" id="XP_001322333.1">
    <property type="nucleotide sequence ID" value="XM_001322298.1"/>
</dbReference>
<dbReference type="AlphaFoldDB" id="A2EB64"/>
<reference evidence="2" key="2">
    <citation type="journal article" date="2007" name="Science">
        <title>Draft genome sequence of the sexually transmitted pathogen Trichomonas vaginalis.</title>
        <authorList>
            <person name="Carlton J.M."/>
            <person name="Hirt R.P."/>
            <person name="Silva J.C."/>
            <person name="Delcher A.L."/>
            <person name="Schatz M."/>
            <person name="Zhao Q."/>
            <person name="Wortman J.R."/>
            <person name="Bidwell S.L."/>
            <person name="Alsmark U.C.M."/>
            <person name="Besteiro S."/>
            <person name="Sicheritz-Ponten T."/>
            <person name="Noel C.J."/>
            <person name="Dacks J.B."/>
            <person name="Foster P.G."/>
            <person name="Simillion C."/>
            <person name="Van de Peer Y."/>
            <person name="Miranda-Saavedra D."/>
            <person name="Barton G.J."/>
            <person name="Westrop G.D."/>
            <person name="Mueller S."/>
            <person name="Dessi D."/>
            <person name="Fiori P.L."/>
            <person name="Ren Q."/>
            <person name="Paulsen I."/>
            <person name="Zhang H."/>
            <person name="Bastida-Corcuera F.D."/>
            <person name="Simoes-Barbosa A."/>
            <person name="Brown M.T."/>
            <person name="Hayes R.D."/>
            <person name="Mukherjee M."/>
            <person name="Okumura C.Y."/>
            <person name="Schneider R."/>
            <person name="Smith A.J."/>
            <person name="Vanacova S."/>
            <person name="Villalvazo M."/>
            <person name="Haas B.J."/>
            <person name="Pertea M."/>
            <person name="Feldblyum T.V."/>
            <person name="Utterback T.R."/>
            <person name="Shu C.L."/>
            <person name="Osoegawa K."/>
            <person name="de Jong P.J."/>
            <person name="Hrdy I."/>
            <person name="Horvathova L."/>
            <person name="Zubacova Z."/>
            <person name="Dolezal P."/>
            <person name="Malik S.B."/>
            <person name="Logsdon J.M. Jr."/>
            <person name="Henze K."/>
            <person name="Gupta A."/>
            <person name="Wang C.C."/>
            <person name="Dunne R.L."/>
            <person name="Upcroft J.A."/>
            <person name="Upcroft P."/>
            <person name="White O."/>
            <person name="Salzberg S.L."/>
            <person name="Tang P."/>
            <person name="Chiu C.-H."/>
            <person name="Lee Y.-S."/>
            <person name="Embley T.M."/>
            <person name="Coombs G.H."/>
            <person name="Mottram J.C."/>
            <person name="Tachezy J."/>
            <person name="Fraser-Liggett C.M."/>
            <person name="Johnson P.J."/>
        </authorList>
    </citation>
    <scope>NUCLEOTIDE SEQUENCE [LARGE SCALE GENOMIC DNA]</scope>
    <source>
        <strain evidence="2">G3</strain>
    </source>
</reference>
<dbReference type="Proteomes" id="UP000001542">
    <property type="component" value="Unassembled WGS sequence"/>
</dbReference>
<sequence>MTESPSPLGENIIKIPDNIELKPVSHPAVARRVENLENPTLSKSISVSNGLNKPLWQSMQKNLQTNDDFFCLPPSPNGKQKRRIKRKSSFGVAPQPQHLYHKDQGLPDENGEIPQNDLTSFFKFAKTPLSTTDIADHICKKLQKNLESCLITLKDCLQKTQNLIDQIKNESAKVVNVTSLQINQNRIIAMLPILKLRYQIKQSQTEARVCQGNIRRIAQIQDFADIAKNLIIKFDFKGFRKNYIFTQPATNKYTRIISALDKMISTSSPVEDKDWMRHFENPQSRYYQILTRFKQHLNEMDYSDVDVIIHAITNNKKFYPEIRTFLFNTAWEQIMFPFSDTPQLHFPNVFSRTPKSFNAPYISEPFASMELRVLNSTDWPFRIVSEDLFLILIETDPFNIADFFWESIERIGRIVKKMDPSVTDLDFDQLFSLLLVITFSFGVDEILECFKFSASFEDFETESVHRKFAMQHMEGIVSYILNIKE</sequence>
<dbReference type="VEuPathDB" id="TrichDB:TVAG_274730"/>
<dbReference type="SMR" id="A2EB64"/>
<dbReference type="EMBL" id="DS113344">
    <property type="protein sequence ID" value="EAY10110.1"/>
    <property type="molecule type" value="Genomic_DNA"/>
</dbReference>
<evidence type="ECO:0000313" key="3">
    <source>
        <dbReference type="Proteomes" id="UP000001542"/>
    </source>
</evidence>
<dbReference type="KEGG" id="tva:4768041"/>